<dbReference type="Proteomes" id="UP000829364">
    <property type="component" value="Chromosome 2"/>
</dbReference>
<evidence type="ECO:0000313" key="1">
    <source>
        <dbReference type="EMBL" id="UNI16141.1"/>
    </source>
</evidence>
<sequence length="96" mass="10545">MVRGAEDRSLGERLDIDRARLREILIASLPEGMLRWGHRLKAIEGKTLVFCNTSLSGYDVVVGAAGLGVGLTETESSHLVRRFGFDTLTFVVLKSI</sequence>
<evidence type="ECO:0000313" key="2">
    <source>
        <dbReference type="Proteomes" id="UP000829364"/>
    </source>
</evidence>
<accession>A0A9Q8QBY8</accession>
<protein>
    <submittedName>
        <fullName evidence="1">Uncharacterized protein</fullName>
    </submittedName>
</protein>
<proteinExistence type="predicted"/>
<dbReference type="InterPro" id="IPR036188">
    <property type="entry name" value="FAD/NAD-bd_sf"/>
</dbReference>
<keyword evidence="2" id="KW-1185">Reference proteome</keyword>
<dbReference type="EMBL" id="CP086355">
    <property type="protein sequence ID" value="UNI16141.1"/>
    <property type="molecule type" value="Genomic_DNA"/>
</dbReference>
<dbReference type="OrthoDB" id="655030at2759"/>
<dbReference type="Gene3D" id="3.50.50.60">
    <property type="entry name" value="FAD/NAD(P)-binding domain"/>
    <property type="match status" value="1"/>
</dbReference>
<organism evidence="1 2">
    <name type="scientific">Purpureocillium takamizusanense</name>
    <dbReference type="NCBI Taxonomy" id="2060973"/>
    <lineage>
        <taxon>Eukaryota</taxon>
        <taxon>Fungi</taxon>
        <taxon>Dikarya</taxon>
        <taxon>Ascomycota</taxon>
        <taxon>Pezizomycotina</taxon>
        <taxon>Sordariomycetes</taxon>
        <taxon>Hypocreomycetidae</taxon>
        <taxon>Hypocreales</taxon>
        <taxon>Ophiocordycipitaceae</taxon>
        <taxon>Purpureocillium</taxon>
    </lineage>
</organism>
<dbReference type="GeneID" id="72064568"/>
<reference evidence="1" key="1">
    <citation type="submission" date="2021-11" db="EMBL/GenBank/DDBJ databases">
        <title>Purpureocillium_takamizusanense_genome.</title>
        <authorList>
            <person name="Nguyen N.-H."/>
        </authorList>
    </citation>
    <scope>NUCLEOTIDE SEQUENCE</scope>
    <source>
        <strain evidence="1">PT3</strain>
    </source>
</reference>
<dbReference type="AlphaFoldDB" id="A0A9Q8QBY8"/>
<dbReference type="KEGG" id="ptkz:JDV02_002607"/>
<name>A0A9Q8QBY8_9HYPO</name>
<gene>
    <name evidence="1" type="ORF">JDV02_002607</name>
</gene>
<dbReference type="RefSeq" id="XP_047839622.1">
    <property type="nucleotide sequence ID" value="XM_047983650.1"/>
</dbReference>